<protein>
    <submittedName>
        <fullName evidence="2">Unnamed protein product</fullName>
    </submittedName>
</protein>
<gene>
    <name evidence="2" type="ORF">XNOV1_A023696</name>
</gene>
<accession>A0AAV1FDR3</accession>
<evidence type="ECO:0000313" key="2">
    <source>
        <dbReference type="EMBL" id="CAJ1059134.1"/>
    </source>
</evidence>
<proteinExistence type="predicted"/>
<dbReference type="Proteomes" id="UP001178508">
    <property type="component" value="Chromosome 6"/>
</dbReference>
<reference evidence="2" key="1">
    <citation type="submission" date="2023-08" db="EMBL/GenBank/DDBJ databases">
        <authorList>
            <person name="Alioto T."/>
            <person name="Alioto T."/>
            <person name="Gomez Garrido J."/>
        </authorList>
    </citation>
    <scope>NUCLEOTIDE SEQUENCE</scope>
</reference>
<sequence>PLPLPHSWRQRCAVVVCMLPARRGVVSDCKIRPSGYLDIAWSQSPVNQISSDLADPADKTLHGKRKLQTAGDTRPDYKGSVKRD</sequence>
<evidence type="ECO:0000313" key="3">
    <source>
        <dbReference type="Proteomes" id="UP001178508"/>
    </source>
</evidence>
<feature type="region of interest" description="Disordered" evidence="1">
    <location>
        <begin position="51"/>
        <end position="84"/>
    </location>
</feature>
<feature type="compositionally biased region" description="Basic and acidic residues" evidence="1">
    <location>
        <begin position="73"/>
        <end position="84"/>
    </location>
</feature>
<evidence type="ECO:0000256" key="1">
    <source>
        <dbReference type="SAM" id="MobiDB-lite"/>
    </source>
</evidence>
<feature type="non-terminal residue" evidence="2">
    <location>
        <position position="84"/>
    </location>
</feature>
<dbReference type="EMBL" id="OY660869">
    <property type="protein sequence ID" value="CAJ1059134.1"/>
    <property type="molecule type" value="Genomic_DNA"/>
</dbReference>
<dbReference type="AlphaFoldDB" id="A0AAV1FDR3"/>
<keyword evidence="3" id="KW-1185">Reference proteome</keyword>
<name>A0AAV1FDR3_XYRNO</name>
<organism evidence="2 3">
    <name type="scientific">Xyrichtys novacula</name>
    <name type="common">Pearly razorfish</name>
    <name type="synonym">Hemipteronotus novacula</name>
    <dbReference type="NCBI Taxonomy" id="13765"/>
    <lineage>
        <taxon>Eukaryota</taxon>
        <taxon>Metazoa</taxon>
        <taxon>Chordata</taxon>
        <taxon>Craniata</taxon>
        <taxon>Vertebrata</taxon>
        <taxon>Euteleostomi</taxon>
        <taxon>Actinopterygii</taxon>
        <taxon>Neopterygii</taxon>
        <taxon>Teleostei</taxon>
        <taxon>Neoteleostei</taxon>
        <taxon>Acanthomorphata</taxon>
        <taxon>Eupercaria</taxon>
        <taxon>Labriformes</taxon>
        <taxon>Labridae</taxon>
        <taxon>Xyrichtys</taxon>
    </lineage>
</organism>